<dbReference type="STRING" id="1182568.SU48_00665"/>
<feature type="transmembrane region" description="Helical" evidence="2">
    <location>
        <begin position="149"/>
        <end position="169"/>
    </location>
</feature>
<reference evidence="3 4" key="1">
    <citation type="submission" date="2015-01" db="EMBL/GenBank/DDBJ databases">
        <title>Deinococcus puniceus/DY1/ whole genome sequencing.</title>
        <authorList>
            <person name="Kim M.K."/>
            <person name="Srinivasan S."/>
            <person name="Lee J.-J."/>
        </authorList>
    </citation>
    <scope>NUCLEOTIDE SEQUENCE [LARGE SCALE GENOMIC DNA]</scope>
    <source>
        <strain evidence="3 4">DY1</strain>
    </source>
</reference>
<feature type="compositionally biased region" description="Basic and acidic residues" evidence="1">
    <location>
        <begin position="178"/>
        <end position="187"/>
    </location>
</feature>
<dbReference type="Proteomes" id="UP000077363">
    <property type="component" value="Chromosome"/>
</dbReference>
<dbReference type="Pfam" id="PF03350">
    <property type="entry name" value="UPF0114"/>
    <property type="match status" value="1"/>
</dbReference>
<dbReference type="InterPro" id="IPR005134">
    <property type="entry name" value="UPF0114"/>
</dbReference>
<keyword evidence="4" id="KW-1185">Reference proteome</keyword>
<sequence length="201" mass="21796">MLERVSQRRSSPSHVRATAIQRAFGFSRLIVEIGVLSALAFSLALFVAAIVQAYVSITEAFARLGQEDTTKHLMIAAVEQTDTLLVAMALLIISLGMQSLFIGGIKNVPEWLHIRTFEDLKQKLLGIVITAIAVDFFSVALEWTGGYDVLIYGAAVAAMILSIGVYSVILSRQSERHQVGDHTEGEQHSSGPLAEDEGAAR</sequence>
<gene>
    <name evidence="3" type="ORF">SU48_00665</name>
</gene>
<protein>
    <recommendedName>
        <fullName evidence="5">YqhA family protein</fullName>
    </recommendedName>
</protein>
<dbReference type="AlphaFoldDB" id="A0A172T655"/>
<dbReference type="EMBL" id="CP011387">
    <property type="protein sequence ID" value="ANE42519.1"/>
    <property type="molecule type" value="Genomic_DNA"/>
</dbReference>
<keyword evidence="2" id="KW-0812">Transmembrane</keyword>
<dbReference type="KEGG" id="dpu:SU48_00665"/>
<feature type="region of interest" description="Disordered" evidence="1">
    <location>
        <begin position="178"/>
        <end position="201"/>
    </location>
</feature>
<evidence type="ECO:0000256" key="1">
    <source>
        <dbReference type="SAM" id="MobiDB-lite"/>
    </source>
</evidence>
<evidence type="ECO:0000313" key="4">
    <source>
        <dbReference type="Proteomes" id="UP000077363"/>
    </source>
</evidence>
<keyword evidence="2" id="KW-1133">Transmembrane helix</keyword>
<feature type="transmembrane region" description="Helical" evidence="2">
    <location>
        <begin position="84"/>
        <end position="103"/>
    </location>
</feature>
<evidence type="ECO:0000313" key="3">
    <source>
        <dbReference type="EMBL" id="ANE42519.1"/>
    </source>
</evidence>
<keyword evidence="2" id="KW-0472">Membrane</keyword>
<name>A0A172T655_9DEIO</name>
<dbReference type="PIRSF" id="PIRSF026509">
    <property type="entry name" value="UCP026509"/>
    <property type="match status" value="1"/>
</dbReference>
<evidence type="ECO:0000256" key="2">
    <source>
        <dbReference type="SAM" id="Phobius"/>
    </source>
</evidence>
<dbReference type="PANTHER" id="PTHR31721">
    <property type="entry name" value="OS06G0710300 PROTEIN"/>
    <property type="match status" value="1"/>
</dbReference>
<feature type="transmembrane region" description="Helical" evidence="2">
    <location>
        <begin position="124"/>
        <end position="143"/>
    </location>
</feature>
<dbReference type="PANTHER" id="PTHR31721:SF4">
    <property type="entry name" value="OS06G0710300 PROTEIN"/>
    <property type="match status" value="1"/>
</dbReference>
<organism evidence="3 4">
    <name type="scientific">Deinococcus puniceus</name>
    <dbReference type="NCBI Taxonomy" id="1182568"/>
    <lineage>
        <taxon>Bacteria</taxon>
        <taxon>Thermotogati</taxon>
        <taxon>Deinococcota</taxon>
        <taxon>Deinococci</taxon>
        <taxon>Deinococcales</taxon>
        <taxon>Deinococcaceae</taxon>
        <taxon>Deinococcus</taxon>
    </lineage>
</organism>
<evidence type="ECO:0008006" key="5">
    <source>
        <dbReference type="Google" id="ProtNLM"/>
    </source>
</evidence>
<dbReference type="PATRIC" id="fig|1182568.3.peg.138"/>
<dbReference type="OrthoDB" id="69787at2"/>
<accession>A0A172T655</accession>
<proteinExistence type="predicted"/>
<feature type="transmembrane region" description="Helical" evidence="2">
    <location>
        <begin position="29"/>
        <end position="55"/>
    </location>
</feature>